<name>A0A0G4I3V7_9ALVE</name>
<evidence type="ECO:0000256" key="1">
    <source>
        <dbReference type="SAM" id="MobiDB-lite"/>
    </source>
</evidence>
<feature type="compositionally biased region" description="Low complexity" evidence="1">
    <location>
        <begin position="321"/>
        <end position="345"/>
    </location>
</feature>
<accession>A0A0G4I3V7</accession>
<feature type="region of interest" description="Disordered" evidence="1">
    <location>
        <begin position="1"/>
        <end position="37"/>
    </location>
</feature>
<feature type="region of interest" description="Disordered" evidence="1">
    <location>
        <begin position="179"/>
        <end position="198"/>
    </location>
</feature>
<proteinExistence type="predicted"/>
<protein>
    <submittedName>
        <fullName evidence="2">Uncharacterized protein</fullName>
    </submittedName>
</protein>
<sequence>MMTARAPSCSREKTPRLRSSLPKTPEKESTRTRSAEETELGRRSWMCRWVRQVEREREGKGPLALRCRVQRMRRLRKTPSLLSLCCRVDRVGQTETMEMTGGILLTEAFPRMILHTTHLQGVILEETGVGELMRREAEMVGGTCPPDLLKLYIRVSLWGRGPASVYWLTDDRIDRLGERMSPGMTETTKEGQSLLPRGGKGMTTLEFSSYDRPLLEAHPMKGAVVQRNNRRKLVALYSKARRSYRWADLVPDLSVKDPFAFKVKEIRDKRVKRSLIKHMFDIRGGRVPIEAVHMINNPVQLQEVGVWRLPEEEKVGGAKGSADAVFADPSASSSSSAVPSPSAVPAVPPVEGELCMFPKAAES</sequence>
<dbReference type="AlphaFoldDB" id="A0A0G4I3V7"/>
<dbReference type="VEuPathDB" id="CryptoDB:Cvel_10775"/>
<dbReference type="PhylomeDB" id="A0A0G4I3V7"/>
<gene>
    <name evidence="2" type="ORF">Cvel_10775</name>
</gene>
<feature type="region of interest" description="Disordered" evidence="1">
    <location>
        <begin position="320"/>
        <end position="346"/>
    </location>
</feature>
<reference evidence="2" key="1">
    <citation type="submission" date="2014-11" db="EMBL/GenBank/DDBJ databases">
        <authorList>
            <person name="Otto D Thomas"/>
            <person name="Naeem Raeece"/>
        </authorList>
    </citation>
    <scope>NUCLEOTIDE SEQUENCE</scope>
</reference>
<feature type="compositionally biased region" description="Basic and acidic residues" evidence="1">
    <location>
        <begin position="24"/>
        <end position="37"/>
    </location>
</feature>
<dbReference type="EMBL" id="CDMZ01005019">
    <property type="protein sequence ID" value="CEM51666.1"/>
    <property type="molecule type" value="Genomic_DNA"/>
</dbReference>
<evidence type="ECO:0000313" key="2">
    <source>
        <dbReference type="EMBL" id="CEM51666.1"/>
    </source>
</evidence>
<organism evidence="2">
    <name type="scientific">Chromera velia CCMP2878</name>
    <dbReference type="NCBI Taxonomy" id="1169474"/>
    <lineage>
        <taxon>Eukaryota</taxon>
        <taxon>Sar</taxon>
        <taxon>Alveolata</taxon>
        <taxon>Colpodellida</taxon>
        <taxon>Chromeraceae</taxon>
        <taxon>Chromera</taxon>
    </lineage>
</organism>